<gene>
    <name evidence="2" type="primary">25</name>
    <name evidence="2" type="ORF">PBI_AUXILIUM_25</name>
</gene>
<keyword evidence="3" id="KW-1185">Reference proteome</keyword>
<protein>
    <submittedName>
        <fullName evidence="2">Uncharacterized protein</fullName>
    </submittedName>
</protein>
<sequence>MTQLLQQASPWIVALIAGAFAVYTAKIQHKGRPEHALIDQLQEEVASLRTGRDTEIALMKKDISDLKTEQDKSKRRERIRDDYINKLRRHIEEGKPPPAPEWPAGLYD</sequence>
<name>A0A3G2KA12_9CAUD</name>
<proteinExistence type="predicted"/>
<dbReference type="GeneID" id="77931716"/>
<organism evidence="2 3">
    <name type="scientific">Arthrobacter phage Auxilium</name>
    <dbReference type="NCBI Taxonomy" id="2419948"/>
    <lineage>
        <taxon>Viruses</taxon>
        <taxon>Duplodnaviria</taxon>
        <taxon>Heunggongvirae</taxon>
        <taxon>Uroviricota</taxon>
        <taxon>Caudoviricetes</taxon>
        <taxon>Richievirus</taxon>
        <taxon>Richievirus auxilium</taxon>
    </lineage>
</organism>
<dbReference type="RefSeq" id="YP_010655844.1">
    <property type="nucleotide sequence ID" value="NC_070832.1"/>
</dbReference>
<evidence type="ECO:0000256" key="1">
    <source>
        <dbReference type="SAM" id="MobiDB-lite"/>
    </source>
</evidence>
<feature type="region of interest" description="Disordered" evidence="1">
    <location>
        <begin position="89"/>
        <end position="108"/>
    </location>
</feature>
<dbReference type="KEGG" id="vg:77931716"/>
<dbReference type="EMBL" id="MH834598">
    <property type="protein sequence ID" value="AYN55804.1"/>
    <property type="molecule type" value="Genomic_DNA"/>
</dbReference>
<evidence type="ECO:0000313" key="3">
    <source>
        <dbReference type="Proteomes" id="UP000266910"/>
    </source>
</evidence>
<reference evidence="2 3" key="1">
    <citation type="submission" date="2018-09" db="EMBL/GenBank/DDBJ databases">
        <authorList>
            <person name="Rimple P.A."/>
            <person name="Stoner T.H."/>
            <person name="Garlena R.A."/>
            <person name="Russell D.A."/>
            <person name="Pope W.H."/>
            <person name="Jacobs-Sera D."/>
            <person name="Hatfull G.F."/>
        </authorList>
    </citation>
    <scope>NUCLEOTIDE SEQUENCE [LARGE SCALE GENOMIC DNA]</scope>
</reference>
<dbReference type="Proteomes" id="UP000266910">
    <property type="component" value="Genome"/>
</dbReference>
<accession>A0A3G2KA12</accession>
<evidence type="ECO:0000313" key="2">
    <source>
        <dbReference type="EMBL" id="AYN55804.1"/>
    </source>
</evidence>